<evidence type="ECO:0000259" key="4">
    <source>
        <dbReference type="PROSITE" id="PS50014"/>
    </source>
</evidence>
<feature type="compositionally biased region" description="Polar residues" evidence="3">
    <location>
        <begin position="651"/>
        <end position="666"/>
    </location>
</feature>
<dbReference type="SMART" id="SM00297">
    <property type="entry name" value="BROMO"/>
    <property type="match status" value="1"/>
</dbReference>
<feature type="region of interest" description="Disordered" evidence="3">
    <location>
        <begin position="282"/>
        <end position="311"/>
    </location>
</feature>
<dbReference type="AlphaFoldDB" id="A0AAP0NC54"/>
<proteinExistence type="predicted"/>
<accession>A0AAP0NC54</accession>
<feature type="region of interest" description="Disordered" evidence="3">
    <location>
        <begin position="651"/>
        <end position="673"/>
    </location>
</feature>
<evidence type="ECO:0000256" key="1">
    <source>
        <dbReference type="ARBA" id="ARBA00023117"/>
    </source>
</evidence>
<evidence type="ECO:0000313" key="5">
    <source>
        <dbReference type="EMBL" id="KAK9270325.1"/>
    </source>
</evidence>
<dbReference type="InterPro" id="IPR051831">
    <property type="entry name" value="Bromodomain_contain_prot"/>
</dbReference>
<feature type="domain" description="Bromo" evidence="4">
    <location>
        <begin position="196"/>
        <end position="266"/>
    </location>
</feature>
<sequence>MGKVAETKRKKKKGRPSLLDLQKRTLKQQQLQNNLITNPNFENPKSRSINSSPNPSRPSTRRNPNLDGVTPANGWTDGAGDDEDDDDDERKEKKLKLLFGLPSPNPNHHHHPRSSANCLSLNSVPYGSDLNAEDPDACNKKPRINAVGDGSGRSTGEKGEKVSKATDTLQGLLVESGPTTPLPDKKLLVFILDRLQKKDTYGVYSEPVDPREIPDYRDIIAHPMDFATVRKKLDEGLYSYLEQFESDVFLICSNAMQYNAPDTIYFRQARSIQELAKKDFENLRQDSDDSEPQPKVVRRGRPPSKNLTKSFGRAPFERIGPEFSSDATLATAGDNAFSSNSYNLRKGTTSFKCRRDDELTRASHRSHNNETYTDWSSEWNNEFPVSILKGVSMKYGKKQVSLDENRRETYRHFLASGGEASVLTTLDGEKKQLMAVGQLLEDGYANSVARFTADLGPVVRKIARKKIVSVLPIGLKFDPGWVGETEMSQQQPFSLSEKQKSLNNSVSDEHPSRPLPQFTCWSNSIGASRSYPRKEEMMEDAMQMGIARLVAPTRKLSLEEAFVPSQMLGMVSSGETASIRQMPACHYDSKDPMLSESGIHSGNALALGFSLESHSAPEVGTCGKQSWQGFSLHHNQEFLSVPPDLNVRFQSPGSPTSTLQNGTPQQPDLALQL</sequence>
<evidence type="ECO:0000256" key="2">
    <source>
        <dbReference type="PROSITE-ProRule" id="PRU00035"/>
    </source>
</evidence>
<dbReference type="InterPro" id="IPR036427">
    <property type="entry name" value="Bromodomain-like_sf"/>
</dbReference>
<gene>
    <name evidence="5" type="ORF">L1049_025903</name>
</gene>
<dbReference type="Pfam" id="PF00439">
    <property type="entry name" value="Bromodomain"/>
    <property type="match status" value="1"/>
</dbReference>
<evidence type="ECO:0000313" key="6">
    <source>
        <dbReference type="Proteomes" id="UP001415857"/>
    </source>
</evidence>
<feature type="region of interest" description="Disordered" evidence="3">
    <location>
        <begin position="488"/>
        <end position="513"/>
    </location>
</feature>
<feature type="region of interest" description="Disordered" evidence="3">
    <location>
        <begin position="1"/>
        <end position="90"/>
    </location>
</feature>
<dbReference type="SUPFAM" id="SSF47370">
    <property type="entry name" value="Bromodomain"/>
    <property type="match status" value="1"/>
</dbReference>
<organism evidence="5 6">
    <name type="scientific">Liquidambar formosana</name>
    <name type="common">Formosan gum</name>
    <dbReference type="NCBI Taxonomy" id="63359"/>
    <lineage>
        <taxon>Eukaryota</taxon>
        <taxon>Viridiplantae</taxon>
        <taxon>Streptophyta</taxon>
        <taxon>Embryophyta</taxon>
        <taxon>Tracheophyta</taxon>
        <taxon>Spermatophyta</taxon>
        <taxon>Magnoliopsida</taxon>
        <taxon>eudicotyledons</taxon>
        <taxon>Gunneridae</taxon>
        <taxon>Pentapetalae</taxon>
        <taxon>Saxifragales</taxon>
        <taxon>Altingiaceae</taxon>
        <taxon>Liquidambar</taxon>
    </lineage>
</organism>
<feature type="compositionally biased region" description="Polar residues" evidence="3">
    <location>
        <begin position="488"/>
        <end position="506"/>
    </location>
</feature>
<reference evidence="5 6" key="1">
    <citation type="journal article" date="2024" name="Plant J.">
        <title>Genome sequences and population genomics reveal climatic adaptation and genomic divergence between two closely related sweetgum species.</title>
        <authorList>
            <person name="Xu W.Q."/>
            <person name="Ren C.Q."/>
            <person name="Zhang X.Y."/>
            <person name="Comes H.P."/>
            <person name="Liu X.H."/>
            <person name="Li Y.G."/>
            <person name="Kettle C.J."/>
            <person name="Jalonen R."/>
            <person name="Gaisberger H."/>
            <person name="Ma Y.Z."/>
            <person name="Qiu Y.X."/>
        </authorList>
    </citation>
    <scope>NUCLEOTIDE SEQUENCE [LARGE SCALE GENOMIC DNA]</scope>
    <source>
        <strain evidence="5">Hangzhou</strain>
    </source>
</reference>
<evidence type="ECO:0000256" key="3">
    <source>
        <dbReference type="SAM" id="MobiDB-lite"/>
    </source>
</evidence>
<dbReference type="InterPro" id="IPR001487">
    <property type="entry name" value="Bromodomain"/>
</dbReference>
<dbReference type="PRINTS" id="PR00503">
    <property type="entry name" value="BROMODOMAIN"/>
</dbReference>
<keyword evidence="1 2" id="KW-0103">Bromodomain</keyword>
<dbReference type="Gene3D" id="1.20.920.10">
    <property type="entry name" value="Bromodomain-like"/>
    <property type="match status" value="1"/>
</dbReference>
<feature type="compositionally biased region" description="Acidic residues" evidence="3">
    <location>
        <begin position="79"/>
        <end position="89"/>
    </location>
</feature>
<dbReference type="EMBL" id="JBBPBK010000014">
    <property type="protein sequence ID" value="KAK9270325.1"/>
    <property type="molecule type" value="Genomic_DNA"/>
</dbReference>
<dbReference type="Proteomes" id="UP001415857">
    <property type="component" value="Unassembled WGS sequence"/>
</dbReference>
<feature type="compositionally biased region" description="Low complexity" evidence="3">
    <location>
        <begin position="46"/>
        <end position="65"/>
    </location>
</feature>
<keyword evidence="6" id="KW-1185">Reference proteome</keyword>
<feature type="compositionally biased region" description="Basic and acidic residues" evidence="3">
    <location>
        <begin position="155"/>
        <end position="164"/>
    </location>
</feature>
<dbReference type="PROSITE" id="PS00633">
    <property type="entry name" value="BROMODOMAIN_1"/>
    <property type="match status" value="1"/>
</dbReference>
<dbReference type="PANTHER" id="PTHR22881">
    <property type="entry name" value="BROMODOMAIN CONTAINING PROTEIN"/>
    <property type="match status" value="1"/>
</dbReference>
<comment type="caution">
    <text evidence="5">The sequence shown here is derived from an EMBL/GenBank/DDBJ whole genome shotgun (WGS) entry which is preliminary data.</text>
</comment>
<dbReference type="InterPro" id="IPR018359">
    <property type="entry name" value="Bromodomain_CS"/>
</dbReference>
<protein>
    <recommendedName>
        <fullName evidence="4">Bromo domain-containing protein</fullName>
    </recommendedName>
</protein>
<dbReference type="PANTHER" id="PTHR22881:SF11">
    <property type="entry name" value="BROMODOMAIN-CONTAINING PROTEIN DDB_G0270170-LIKE ISOFORM X1"/>
    <property type="match status" value="1"/>
</dbReference>
<dbReference type="PROSITE" id="PS50014">
    <property type="entry name" value="BROMODOMAIN_2"/>
    <property type="match status" value="1"/>
</dbReference>
<name>A0AAP0NC54_LIQFO</name>
<feature type="region of interest" description="Disordered" evidence="3">
    <location>
        <begin position="134"/>
        <end position="164"/>
    </location>
</feature>